<gene>
    <name evidence="1" type="ORF">LPJ53_005368</name>
</gene>
<accession>A0A9W8CPY0</accession>
<reference evidence="1" key="1">
    <citation type="submission" date="2022-07" db="EMBL/GenBank/DDBJ databases">
        <title>Phylogenomic reconstructions and comparative analyses of Kickxellomycotina fungi.</title>
        <authorList>
            <person name="Reynolds N.K."/>
            <person name="Stajich J.E."/>
            <person name="Barry K."/>
            <person name="Grigoriev I.V."/>
            <person name="Crous P."/>
            <person name="Smith M.E."/>
        </authorList>
    </citation>
    <scope>NUCLEOTIDE SEQUENCE</scope>
    <source>
        <strain evidence="1">NBRC 32514</strain>
    </source>
</reference>
<comment type="caution">
    <text evidence="1">The sequence shown here is derived from an EMBL/GenBank/DDBJ whole genome shotgun (WGS) entry which is preliminary data.</text>
</comment>
<evidence type="ECO:0000313" key="2">
    <source>
        <dbReference type="Proteomes" id="UP001149813"/>
    </source>
</evidence>
<proteinExistence type="predicted"/>
<organism evidence="1 2">
    <name type="scientific">Coemansia erecta</name>
    <dbReference type="NCBI Taxonomy" id="147472"/>
    <lineage>
        <taxon>Eukaryota</taxon>
        <taxon>Fungi</taxon>
        <taxon>Fungi incertae sedis</taxon>
        <taxon>Zoopagomycota</taxon>
        <taxon>Kickxellomycotina</taxon>
        <taxon>Kickxellomycetes</taxon>
        <taxon>Kickxellales</taxon>
        <taxon>Kickxellaceae</taxon>
        <taxon>Coemansia</taxon>
    </lineage>
</organism>
<dbReference type="AlphaFoldDB" id="A0A9W8CPY0"/>
<sequence length="206" mass="22545">MTDSKKPKMRLKGEVSKEALSNFCIVEQVGNICPILTPHIESALHVTNVGRGTESMQQHVIDKFLMGIISTAQSELTDVDILIDRNATESSVTKSGCRPDFLFSINGQLAFKGEEKKAGDVRKIAKELTDKMIPGSVGKNATSRIQYLLGYATAGSRILFTCIHGDNKMVECSNILNLERIPDRVTMIRIVVNIVRVALALTARAG</sequence>
<evidence type="ECO:0000313" key="1">
    <source>
        <dbReference type="EMBL" id="KAJ1719951.1"/>
    </source>
</evidence>
<dbReference type="OrthoDB" id="2438138at2759"/>
<dbReference type="EMBL" id="JANBOJ010000317">
    <property type="protein sequence ID" value="KAJ1719951.1"/>
    <property type="molecule type" value="Genomic_DNA"/>
</dbReference>
<protein>
    <submittedName>
        <fullName evidence="1">Uncharacterized protein</fullName>
    </submittedName>
</protein>
<keyword evidence="2" id="KW-1185">Reference proteome</keyword>
<dbReference type="Proteomes" id="UP001149813">
    <property type="component" value="Unassembled WGS sequence"/>
</dbReference>
<name>A0A9W8CPY0_9FUNG</name>